<name>A0A5A9XHZ9_9BACT</name>
<proteinExistence type="predicted"/>
<protein>
    <submittedName>
        <fullName evidence="1">Uncharacterized protein</fullName>
    </submittedName>
</protein>
<reference evidence="1 2" key="1">
    <citation type="submission" date="2019-04" db="EMBL/GenBank/DDBJ databases">
        <title>Geobacter ruber sp. nov., ferric-reducing bacteria isolated from paddy soil.</title>
        <authorList>
            <person name="Xu Z."/>
            <person name="Masuda Y."/>
            <person name="Itoh H."/>
            <person name="Senoo K."/>
        </authorList>
    </citation>
    <scope>NUCLEOTIDE SEQUENCE [LARGE SCALE GENOMIC DNA]</scope>
    <source>
        <strain evidence="1 2">Red88</strain>
    </source>
</reference>
<dbReference type="Proteomes" id="UP000324298">
    <property type="component" value="Unassembled WGS sequence"/>
</dbReference>
<gene>
    <name evidence="1" type="ORF">ET418_08755</name>
</gene>
<evidence type="ECO:0000313" key="1">
    <source>
        <dbReference type="EMBL" id="KAA0892273.1"/>
    </source>
</evidence>
<dbReference type="AlphaFoldDB" id="A0A5A9XHZ9"/>
<organism evidence="1 2">
    <name type="scientific">Oryzomonas rubra</name>
    <dbReference type="NCBI Taxonomy" id="2509454"/>
    <lineage>
        <taxon>Bacteria</taxon>
        <taxon>Pseudomonadati</taxon>
        <taxon>Thermodesulfobacteriota</taxon>
        <taxon>Desulfuromonadia</taxon>
        <taxon>Geobacterales</taxon>
        <taxon>Geobacteraceae</taxon>
        <taxon>Oryzomonas</taxon>
    </lineage>
</organism>
<keyword evidence="2" id="KW-1185">Reference proteome</keyword>
<dbReference type="RefSeq" id="WP_149307211.1">
    <property type="nucleotide sequence ID" value="NZ_SRSD01000004.1"/>
</dbReference>
<accession>A0A5A9XHZ9</accession>
<comment type="caution">
    <text evidence="1">The sequence shown here is derived from an EMBL/GenBank/DDBJ whole genome shotgun (WGS) entry which is preliminary data.</text>
</comment>
<dbReference type="EMBL" id="SRSD01000004">
    <property type="protein sequence ID" value="KAA0892273.1"/>
    <property type="molecule type" value="Genomic_DNA"/>
</dbReference>
<sequence length="170" mass="17282">MPAGFNLILAVVVCLFLGGAAVAAAKRPSGAWNYYHFDGSRFVAGLAADGKRAVAVRDGVRPVVALPGARIEAVALPAGTGAVAGICYIQSAGGKLAGGAGYLAAPAMRLPISSGANVVTTVQTDEQGYFIAVLPAGRYVVGEGPLARDVRVESDQTSLIALRVGKRMVD</sequence>
<dbReference type="OrthoDB" id="5398021at2"/>
<evidence type="ECO:0000313" key="2">
    <source>
        <dbReference type="Proteomes" id="UP000324298"/>
    </source>
</evidence>